<feature type="transmembrane region" description="Helical" evidence="1">
    <location>
        <begin position="53"/>
        <end position="86"/>
    </location>
</feature>
<evidence type="ECO:0000256" key="1">
    <source>
        <dbReference type="SAM" id="Phobius"/>
    </source>
</evidence>
<evidence type="ECO:0008006" key="4">
    <source>
        <dbReference type="Google" id="ProtNLM"/>
    </source>
</evidence>
<evidence type="ECO:0000313" key="2">
    <source>
        <dbReference type="EMBL" id="UZJ25392.1"/>
    </source>
</evidence>
<reference evidence="2" key="1">
    <citation type="submission" date="2022-10" db="EMBL/GenBank/DDBJ databases">
        <title>Rhodococcus sp.75.</title>
        <authorList>
            <person name="Sun M."/>
        </authorList>
    </citation>
    <scope>NUCLEOTIDE SEQUENCE</scope>
    <source>
        <strain evidence="2">75</strain>
    </source>
</reference>
<organism evidence="2 3">
    <name type="scientific">Rhodococcus antarcticus</name>
    <dbReference type="NCBI Taxonomy" id="2987751"/>
    <lineage>
        <taxon>Bacteria</taxon>
        <taxon>Bacillati</taxon>
        <taxon>Actinomycetota</taxon>
        <taxon>Actinomycetes</taxon>
        <taxon>Mycobacteriales</taxon>
        <taxon>Nocardiaceae</taxon>
        <taxon>Rhodococcus</taxon>
    </lineage>
</organism>
<keyword evidence="1" id="KW-0812">Transmembrane</keyword>
<sequence>MDALATLIAVIALLASLANVGYHAALGSAARGRAGGGEVSTWVRGKVAPTAGATLGALVALLMSGGGAVVDVLAVLVAVGSAAVAARTLQSTRGRFPTTR</sequence>
<gene>
    <name evidence="2" type="ORF">RHODO2019_02625</name>
</gene>
<dbReference type="RefSeq" id="WP_265383497.1">
    <property type="nucleotide sequence ID" value="NZ_CP110615.1"/>
</dbReference>
<dbReference type="EMBL" id="CP110615">
    <property type="protein sequence ID" value="UZJ25392.1"/>
    <property type="molecule type" value="Genomic_DNA"/>
</dbReference>
<proteinExistence type="predicted"/>
<keyword evidence="1" id="KW-1133">Transmembrane helix</keyword>
<evidence type="ECO:0000313" key="3">
    <source>
        <dbReference type="Proteomes" id="UP001164965"/>
    </source>
</evidence>
<keyword evidence="1" id="KW-0472">Membrane</keyword>
<keyword evidence="3" id="KW-1185">Reference proteome</keyword>
<name>A0ABY6P164_9NOCA</name>
<protein>
    <recommendedName>
        <fullName evidence="4">DUF3784 domain-containing protein</fullName>
    </recommendedName>
</protein>
<accession>A0ABY6P164</accession>
<dbReference type="Proteomes" id="UP001164965">
    <property type="component" value="Chromosome"/>
</dbReference>